<sequence length="148" mass="16197">MIRIAHTPWLLGLLCTASWAQAAAPDPALLGCWRATTIVLHTADGARLEDRSGRCTLRFKEEQLESTCRTTQGLATTIYQYQIVRPQVYATTLAGSTVRTEMARTTREYAYRIEGERLHTASVASATAPDASATGPRTETEAIRIACP</sequence>
<evidence type="ECO:0000256" key="1">
    <source>
        <dbReference type="SAM" id="SignalP"/>
    </source>
</evidence>
<feature type="chain" id="PRO_5022045677" description="DUF3617 family protein" evidence="1">
    <location>
        <begin position="23"/>
        <end position="148"/>
    </location>
</feature>
<dbReference type="AlphaFoldDB" id="A0A543L6Z3"/>
<gene>
    <name evidence="2" type="ORF">BDD18_1758</name>
</gene>
<evidence type="ECO:0000313" key="3">
    <source>
        <dbReference type="Proteomes" id="UP000316993"/>
    </source>
</evidence>
<reference evidence="2 3" key="1">
    <citation type="submission" date="2019-06" db="EMBL/GenBank/DDBJ databases">
        <title>Genomic Encyclopedia of Archaeal and Bacterial Type Strains, Phase II (KMG-II): from individual species to whole genera.</title>
        <authorList>
            <person name="Goeker M."/>
        </authorList>
    </citation>
    <scope>NUCLEOTIDE SEQUENCE [LARGE SCALE GENOMIC DNA]</scope>
    <source>
        <strain evidence="2 3">DSM 7270</strain>
    </source>
</reference>
<dbReference type="EMBL" id="VFPV01000002">
    <property type="protein sequence ID" value="TQN03101.1"/>
    <property type="molecule type" value="Genomic_DNA"/>
</dbReference>
<dbReference type="RefSeq" id="WP_142082770.1">
    <property type="nucleotide sequence ID" value="NZ_VFPV01000002.1"/>
</dbReference>
<feature type="signal peptide" evidence="1">
    <location>
        <begin position="1"/>
        <end position="22"/>
    </location>
</feature>
<accession>A0A543L6Z3</accession>
<dbReference type="Proteomes" id="UP000316993">
    <property type="component" value="Unassembled WGS sequence"/>
</dbReference>
<comment type="caution">
    <text evidence="2">The sequence shown here is derived from an EMBL/GenBank/DDBJ whole genome shotgun (WGS) entry which is preliminary data.</text>
</comment>
<evidence type="ECO:0008006" key="4">
    <source>
        <dbReference type="Google" id="ProtNLM"/>
    </source>
</evidence>
<name>A0A543L6Z3_9BURK</name>
<keyword evidence="1" id="KW-0732">Signal</keyword>
<evidence type="ECO:0000313" key="2">
    <source>
        <dbReference type="EMBL" id="TQN03101.1"/>
    </source>
</evidence>
<organism evidence="2 3">
    <name type="scientific">Acidovorax temperans</name>
    <dbReference type="NCBI Taxonomy" id="80878"/>
    <lineage>
        <taxon>Bacteria</taxon>
        <taxon>Pseudomonadati</taxon>
        <taxon>Pseudomonadota</taxon>
        <taxon>Betaproteobacteria</taxon>
        <taxon>Burkholderiales</taxon>
        <taxon>Comamonadaceae</taxon>
        <taxon>Acidovorax</taxon>
    </lineage>
</organism>
<protein>
    <recommendedName>
        <fullName evidence="4">DUF3617 family protein</fullName>
    </recommendedName>
</protein>
<proteinExistence type="predicted"/>